<dbReference type="EMBL" id="FMAI01000021">
    <property type="protein sequence ID" value="SCB53828.1"/>
    <property type="molecule type" value="Genomic_DNA"/>
</dbReference>
<organism evidence="1 2">
    <name type="scientific">Bradyrhizobium shewense</name>
    <dbReference type="NCBI Taxonomy" id="1761772"/>
    <lineage>
        <taxon>Bacteria</taxon>
        <taxon>Pseudomonadati</taxon>
        <taxon>Pseudomonadota</taxon>
        <taxon>Alphaproteobacteria</taxon>
        <taxon>Hyphomicrobiales</taxon>
        <taxon>Nitrobacteraceae</taxon>
        <taxon>Bradyrhizobium</taxon>
    </lineage>
</organism>
<name>A0A1C3XNI0_9BRAD</name>
<accession>A0A1C3XNI0</accession>
<evidence type="ECO:0000313" key="2">
    <source>
        <dbReference type="Proteomes" id="UP000199184"/>
    </source>
</evidence>
<dbReference type="AlphaFoldDB" id="A0A1C3XNI0"/>
<reference evidence="2" key="1">
    <citation type="submission" date="2016-08" db="EMBL/GenBank/DDBJ databases">
        <authorList>
            <person name="Varghese N."/>
            <person name="Submissions Spin"/>
        </authorList>
    </citation>
    <scope>NUCLEOTIDE SEQUENCE [LARGE SCALE GENOMIC DNA]</scope>
    <source>
        <strain evidence="2">ERR11</strain>
    </source>
</reference>
<sequence length="104" mass="11796">MFDEDKVREEILRRTAEAELLTGHSFYGLRKAIRDDGAIATARRLIDPKGDTKFQMGMRELKKAGLLRLSVEQIIVDFGERGEIFSVDEVEAAKERLAMAELVL</sequence>
<protein>
    <submittedName>
        <fullName evidence="1">Uncharacterized protein</fullName>
    </submittedName>
</protein>
<dbReference type="RefSeq" id="WP_091965341.1">
    <property type="nucleotide sequence ID" value="NZ_FMAI01000021.1"/>
</dbReference>
<dbReference type="Proteomes" id="UP000199184">
    <property type="component" value="Unassembled WGS sequence"/>
</dbReference>
<evidence type="ECO:0000313" key="1">
    <source>
        <dbReference type="EMBL" id="SCB53828.1"/>
    </source>
</evidence>
<gene>
    <name evidence="1" type="ORF">GA0061098_102135</name>
</gene>
<keyword evidence="2" id="KW-1185">Reference proteome</keyword>
<proteinExistence type="predicted"/>